<evidence type="ECO:0000313" key="3">
    <source>
        <dbReference type="Proteomes" id="UP000307510"/>
    </source>
</evidence>
<organism evidence="2 3">
    <name type="scientific">Pseudomonas nitroreducens</name>
    <dbReference type="NCBI Taxonomy" id="46680"/>
    <lineage>
        <taxon>Bacteria</taxon>
        <taxon>Pseudomonadati</taxon>
        <taxon>Pseudomonadota</taxon>
        <taxon>Gammaproteobacteria</taxon>
        <taxon>Pseudomonadales</taxon>
        <taxon>Pseudomonadaceae</taxon>
        <taxon>Pseudomonas</taxon>
    </lineage>
</organism>
<accession>A0A5R9A8S2</accession>
<protein>
    <submittedName>
        <fullName evidence="2">Uncharacterized protein</fullName>
    </submittedName>
</protein>
<name>A0A5R9A8S2_PSENT</name>
<evidence type="ECO:0000313" key="2">
    <source>
        <dbReference type="EMBL" id="TLP74584.1"/>
    </source>
</evidence>
<sequence length="255" mass="28677">MLRNLDVVRGFMLCCFGLFALAAQANLPSEELQLQTLQVYTCRSINSLLLLRGEGFQEGHAAQLEKDLATLDNAVKAYPKADDALRKAHAEFVTQIRNGVSYGPKEEDLPWRYNQDLSRSLRDLLNQIERFVPATADASQIPLWELPVRVEYLATQYLGRAYISGLELAREQPQEYLGQDEGVLVPLLTQRIDQLPESDATKKLRTRWEYLSKALLDMNSKSNSGVSASGRPWAPIIVDRNARAVSGQLMLISQQ</sequence>
<feature type="chain" id="PRO_5024349788" evidence="1">
    <location>
        <begin position="26"/>
        <end position="255"/>
    </location>
</feature>
<keyword evidence="1" id="KW-0732">Signal</keyword>
<comment type="caution">
    <text evidence="2">The sequence shown here is derived from an EMBL/GenBank/DDBJ whole genome shotgun (WGS) entry which is preliminary data.</text>
</comment>
<feature type="signal peptide" evidence="1">
    <location>
        <begin position="1"/>
        <end position="25"/>
    </location>
</feature>
<evidence type="ECO:0000256" key="1">
    <source>
        <dbReference type="SAM" id="SignalP"/>
    </source>
</evidence>
<dbReference type="Proteomes" id="UP000307510">
    <property type="component" value="Unassembled WGS sequence"/>
</dbReference>
<dbReference type="RefSeq" id="WP_138213704.1">
    <property type="nucleotide sequence ID" value="NZ_VASG01000003.1"/>
</dbReference>
<dbReference type="EMBL" id="VASG01000003">
    <property type="protein sequence ID" value="TLP74584.1"/>
    <property type="molecule type" value="Genomic_DNA"/>
</dbReference>
<proteinExistence type="predicted"/>
<reference evidence="3" key="2">
    <citation type="submission" date="2019-06" db="EMBL/GenBank/DDBJ databases">
        <title>AzeR, a transcriptional regulator that responds to azelaic acid in Pseudomonas nitroreducens.</title>
        <authorList>
            <person name="Bez C."/>
            <person name="Javvadi S.G."/>
            <person name="Bertani I."/>
            <person name="Devescovi G."/>
            <person name="Studholme D.J."/>
            <person name="Geller A."/>
            <person name="Levy A."/>
            <person name="Venturi V."/>
        </authorList>
    </citation>
    <scope>NUCLEOTIDE SEQUENCE [LARGE SCALE GENOMIC DNA]</scope>
    <source>
        <strain evidence="3">DSM 9128</strain>
    </source>
</reference>
<dbReference type="AlphaFoldDB" id="A0A5R9A8S2"/>
<reference evidence="2 3" key="1">
    <citation type="submission" date="2019-05" db="EMBL/GenBank/DDBJ databases">
        <authorList>
            <person name="Moore K."/>
            <person name="O'Neill P."/>
            <person name="Farbos A."/>
            <person name="Studholme D.J."/>
        </authorList>
    </citation>
    <scope>NUCLEOTIDE SEQUENCE [LARGE SCALE GENOMIC DNA]</scope>
    <source>
        <strain evidence="2 3">DSM 9128</strain>
    </source>
</reference>
<gene>
    <name evidence="2" type="ORF">FEA48_10205</name>
</gene>